<feature type="compositionally biased region" description="Pro residues" evidence="1">
    <location>
        <begin position="251"/>
        <end position="260"/>
    </location>
</feature>
<feature type="compositionally biased region" description="Low complexity" evidence="1">
    <location>
        <begin position="193"/>
        <end position="212"/>
    </location>
</feature>
<accession>A0A0F2M7D5</accession>
<dbReference type="PANTHER" id="PTHR15921">
    <property type="entry name" value="PRE-MRNA CLEAVAGE COMPLEX II"/>
    <property type="match status" value="1"/>
</dbReference>
<reference evidence="3 4" key="2">
    <citation type="journal article" date="2015" name="Eukaryot. Cell">
        <title>Asexual propagation of a virulent clone complex in a human and feline outbreak of sporotrichosis.</title>
        <authorList>
            <person name="Teixeira Mde M."/>
            <person name="Rodrigues A.M."/>
            <person name="Tsui C.K."/>
            <person name="de Almeida L.G."/>
            <person name="Van Diepeningen A.D."/>
            <person name="van den Ende B.G."/>
            <person name="Fernandes G.F."/>
            <person name="Kano R."/>
            <person name="Hamelin R.C."/>
            <person name="Lopes-Bezerra L.M."/>
            <person name="Vasconcelos A.T."/>
            <person name="de Hoog S."/>
            <person name="de Camargo Z.P."/>
            <person name="Felipe M.S."/>
        </authorList>
    </citation>
    <scope>NUCLEOTIDE SEQUENCE [LARGE SCALE GENOMIC DNA]</scope>
    <source>
        <strain evidence="3 4">1099-18</strain>
    </source>
</reference>
<dbReference type="PANTHER" id="PTHR15921:SF3">
    <property type="entry name" value="PRE-MRNA CLEAVAGE COMPLEX 2 PROTEIN PCF11"/>
    <property type="match status" value="1"/>
</dbReference>
<dbReference type="Pfam" id="PF21936">
    <property type="entry name" value="Pcf11_C"/>
    <property type="match status" value="1"/>
</dbReference>
<evidence type="ECO:0000313" key="4">
    <source>
        <dbReference type="Proteomes" id="UP000033710"/>
    </source>
</evidence>
<sequence>MSYEDQSEGVASDFRDALSELTMNSRVEITTLTVIARENTEYAHGISEVLQEHIKKVAPQRKLPALYLLDSIVKNVGTPYTIYFGRGLYSTFMDAYASVDNGTRRKMDEMLKTWKEPVPGSVDPRPVFSPETTRPIENALIKARTSALQAQHEHIRSEQQLLGRGRPNSATPYRETPTPPGPSGRPGYPPQGPYGQQQPLLQEQQPPQQSYPFHPPPNQTTQTTPQPPAYTTAGGPFQPPPQQPQQQQPPFQNPYAPPATPSRISLESLNEDVERLIQATKTEFTEKSYDVGVAGRLKALLDLQTILKSQGLEHDKLVLVRNQIDALAVNLPAHLKVGISSAPTPPAANYPLFQAPPVASAAGAPASAPGGNPPLSAAVLAALAAARSMAAAGSTPPAQTPAPPPPQPAPAGGMSIDGLLGKGALAAILAARQQPPSQPQQQHHHQQPPPPPPQAQAPYVFPSTPQLAQLLQGVLSQQQMAPAPAPSAPTNTANPLALVDMLRKAGILQQQTPAQNAPFQPPTQPPLPPAGLNVPGLANIIASIRNNAVAAPRDPLREIQNEISFQSSSLKQFRPHLLPLMYENLGPPCTQCGRRFRTDEAGRAAKTAHMDWHFRVHQRIAEAEKRGQHRSWYVDQADWIHSRETIDSDGVDHHGANGSSAAGGSGGRLAGSNAAGGDAGAAGAKLQWIPVPTGSANTNQTCPICQEKFEMKWLDEAQEWVWIDAVRIGSRVYHASCHAEATRSDNNRDHPAAAAHSALMAGGNGPVITKPIPTGPAADRNRHQHGHNGPNAVLGKRKADDGANFHGNGNGNHRGGKNGARGGSAASGGGRKKKRGGMGGAGGGSNPRRPPDLDRVDPDIGGGGIGGSASGEGGGGGGRFGRNSGKHRGGAHKDNNSDEPEVDLNALPY</sequence>
<dbReference type="GeneID" id="27670331"/>
<dbReference type="AlphaFoldDB" id="A0A0F2M7D5"/>
<dbReference type="SMART" id="SM00582">
    <property type="entry name" value="RPR"/>
    <property type="match status" value="1"/>
</dbReference>
<dbReference type="GO" id="GO:0031124">
    <property type="term" value="P:mRNA 3'-end processing"/>
    <property type="evidence" value="ECO:0007669"/>
    <property type="project" value="InterPro"/>
</dbReference>
<dbReference type="EMBL" id="AXCR01000007">
    <property type="protein sequence ID" value="KJR85547.1"/>
    <property type="molecule type" value="Genomic_DNA"/>
</dbReference>
<dbReference type="GO" id="GO:0006369">
    <property type="term" value="P:termination of RNA polymerase II transcription"/>
    <property type="evidence" value="ECO:0007669"/>
    <property type="project" value="InterPro"/>
</dbReference>
<organism evidence="3 4">
    <name type="scientific">Sporothrix schenckii 1099-18</name>
    <dbReference type="NCBI Taxonomy" id="1397361"/>
    <lineage>
        <taxon>Eukaryota</taxon>
        <taxon>Fungi</taxon>
        <taxon>Dikarya</taxon>
        <taxon>Ascomycota</taxon>
        <taxon>Pezizomycotina</taxon>
        <taxon>Sordariomycetes</taxon>
        <taxon>Sordariomycetidae</taxon>
        <taxon>Ophiostomatales</taxon>
        <taxon>Ophiostomataceae</taxon>
        <taxon>Sporothrix</taxon>
    </lineage>
</organism>
<dbReference type="InterPro" id="IPR006569">
    <property type="entry name" value="CID_dom"/>
</dbReference>
<dbReference type="VEuPathDB" id="FungiDB:SPSK_08457"/>
<feature type="domain" description="CID" evidence="2">
    <location>
        <begin position="6"/>
        <end position="144"/>
    </location>
</feature>
<reference evidence="3 4" key="1">
    <citation type="journal article" date="2014" name="BMC Genomics">
        <title>Comparative genomics of the major fungal agents of human and animal Sporotrichosis: Sporothrix schenckii and Sporothrix brasiliensis.</title>
        <authorList>
            <person name="Teixeira M.M."/>
            <person name="de Almeida L.G."/>
            <person name="Kubitschek-Barreira P."/>
            <person name="Alves F.L."/>
            <person name="Kioshima E.S."/>
            <person name="Abadio A.K."/>
            <person name="Fernandes L."/>
            <person name="Derengowski L.S."/>
            <person name="Ferreira K.S."/>
            <person name="Souza R.C."/>
            <person name="Ruiz J.C."/>
            <person name="de Andrade N.C."/>
            <person name="Paes H.C."/>
            <person name="Nicola A.M."/>
            <person name="Albuquerque P."/>
            <person name="Gerber A.L."/>
            <person name="Martins V.P."/>
            <person name="Peconick L.D."/>
            <person name="Neto A.V."/>
            <person name="Chaucanez C.B."/>
            <person name="Silva P.A."/>
            <person name="Cunha O.L."/>
            <person name="de Oliveira F.F."/>
            <person name="dos Santos T.C."/>
            <person name="Barros A.L."/>
            <person name="Soares M.A."/>
            <person name="de Oliveira L.M."/>
            <person name="Marini M.M."/>
            <person name="Villalobos-Duno H."/>
            <person name="Cunha M.M."/>
            <person name="de Hoog S."/>
            <person name="da Silveira J.F."/>
            <person name="Henrissat B."/>
            <person name="Nino-Vega G.A."/>
            <person name="Cisalpino P.S."/>
            <person name="Mora-Montes H.M."/>
            <person name="Almeida S.R."/>
            <person name="Stajich J.E."/>
            <person name="Lopes-Bezerra L.M."/>
            <person name="Vasconcelos A.T."/>
            <person name="Felipe M.S."/>
        </authorList>
    </citation>
    <scope>NUCLEOTIDE SEQUENCE [LARGE SCALE GENOMIC DNA]</scope>
    <source>
        <strain evidence="3 4">1099-18</strain>
    </source>
</reference>
<dbReference type="FunFam" id="1.25.40.90:FF:000016">
    <property type="entry name" value="mRNA cleavage factor complex component Pcf11"/>
    <property type="match status" value="1"/>
</dbReference>
<evidence type="ECO:0000256" key="1">
    <source>
        <dbReference type="SAM" id="MobiDB-lite"/>
    </source>
</evidence>
<dbReference type="SUPFAM" id="SSF48464">
    <property type="entry name" value="ENTH/VHS domain"/>
    <property type="match status" value="1"/>
</dbReference>
<dbReference type="RefSeq" id="XP_016588223.1">
    <property type="nucleotide sequence ID" value="XM_016735054.1"/>
</dbReference>
<feature type="region of interest" description="Disordered" evidence="1">
    <location>
        <begin position="391"/>
        <end position="416"/>
    </location>
</feature>
<evidence type="ECO:0000259" key="2">
    <source>
        <dbReference type="PROSITE" id="PS51391"/>
    </source>
</evidence>
<dbReference type="Proteomes" id="UP000033710">
    <property type="component" value="Unassembled WGS sequence"/>
</dbReference>
<feature type="compositionally biased region" description="Gly residues" evidence="1">
    <location>
        <begin position="808"/>
        <end position="829"/>
    </location>
</feature>
<dbReference type="GO" id="GO:0003729">
    <property type="term" value="F:mRNA binding"/>
    <property type="evidence" value="ECO:0007669"/>
    <property type="project" value="InterPro"/>
</dbReference>
<dbReference type="Gene3D" id="1.25.40.90">
    <property type="match status" value="1"/>
</dbReference>
<protein>
    <submittedName>
        <fullName evidence="3">Pre-mRNA cleavage complex 2 protein Pcf11</fullName>
    </submittedName>
</protein>
<dbReference type="KEGG" id="ssck:SPSK_08457"/>
<feature type="region of interest" description="Disordered" evidence="1">
    <location>
        <begin position="761"/>
        <end position="909"/>
    </location>
</feature>
<dbReference type="InterPro" id="IPR045154">
    <property type="entry name" value="PCF11-like"/>
</dbReference>
<feature type="compositionally biased region" description="Gly residues" evidence="1">
    <location>
        <begin position="860"/>
        <end position="880"/>
    </location>
</feature>
<dbReference type="Pfam" id="PF04818">
    <property type="entry name" value="CID"/>
    <property type="match status" value="1"/>
</dbReference>
<dbReference type="CDD" id="cd16982">
    <property type="entry name" value="CID_Pcf11"/>
    <property type="match status" value="1"/>
</dbReference>
<dbReference type="GO" id="GO:0005737">
    <property type="term" value="C:cytoplasm"/>
    <property type="evidence" value="ECO:0007669"/>
    <property type="project" value="TreeGrafter"/>
</dbReference>
<dbReference type="PROSITE" id="PS51391">
    <property type="entry name" value="CID"/>
    <property type="match status" value="1"/>
</dbReference>
<feature type="region of interest" description="Disordered" evidence="1">
    <location>
        <begin position="650"/>
        <end position="677"/>
    </location>
</feature>
<feature type="compositionally biased region" description="Pro residues" evidence="1">
    <location>
        <begin position="398"/>
        <end position="409"/>
    </location>
</feature>
<dbReference type="OrthoDB" id="343582at2759"/>
<comment type="caution">
    <text evidence="3">The sequence shown here is derived from an EMBL/GenBank/DDBJ whole genome shotgun (WGS) entry which is preliminary data.</text>
</comment>
<feature type="compositionally biased region" description="Basic and acidic residues" evidence="1">
    <location>
        <begin position="849"/>
        <end position="858"/>
    </location>
</feature>
<dbReference type="GO" id="GO:0005849">
    <property type="term" value="C:mRNA cleavage factor complex"/>
    <property type="evidence" value="ECO:0007669"/>
    <property type="project" value="InterPro"/>
</dbReference>
<name>A0A0F2M7D5_SPOSC</name>
<dbReference type="InterPro" id="IPR021605">
    <property type="entry name" value="Pcf11_Clp1-ID"/>
</dbReference>
<gene>
    <name evidence="3" type="ORF">SPSK_08457</name>
</gene>
<feature type="compositionally biased region" description="Low complexity" evidence="1">
    <location>
        <begin position="219"/>
        <end position="232"/>
    </location>
</feature>
<evidence type="ECO:0000313" key="3">
    <source>
        <dbReference type="EMBL" id="KJR85547.1"/>
    </source>
</evidence>
<feature type="compositionally biased region" description="Pro residues" evidence="1">
    <location>
        <begin position="177"/>
        <end position="192"/>
    </location>
</feature>
<proteinExistence type="predicted"/>
<feature type="region of interest" description="Disordered" evidence="1">
    <location>
        <begin position="432"/>
        <end position="460"/>
    </location>
</feature>
<dbReference type="GO" id="GO:0000993">
    <property type="term" value="F:RNA polymerase II complex binding"/>
    <property type="evidence" value="ECO:0007669"/>
    <property type="project" value="InterPro"/>
</dbReference>
<dbReference type="InterPro" id="IPR047415">
    <property type="entry name" value="Pcf11_CID"/>
</dbReference>
<dbReference type="Pfam" id="PF11526">
    <property type="entry name" value="Pfc11_Clp1_ID"/>
    <property type="match status" value="1"/>
</dbReference>
<feature type="compositionally biased region" description="Low complexity" evidence="1">
    <location>
        <begin position="432"/>
        <end position="441"/>
    </location>
</feature>
<feature type="region of interest" description="Disordered" evidence="1">
    <location>
        <begin position="144"/>
        <end position="263"/>
    </location>
</feature>
<dbReference type="InterPro" id="IPR008942">
    <property type="entry name" value="ENTH_VHS"/>
</dbReference>
<dbReference type="InterPro" id="IPR054127">
    <property type="entry name" value="Pcf11_C"/>
</dbReference>